<dbReference type="AlphaFoldDB" id="A0A0F2LZN4"/>
<reference evidence="2 3" key="1">
    <citation type="journal article" date="2014" name="BMC Genomics">
        <title>Comparative genomics of the major fungal agents of human and animal Sporotrichosis: Sporothrix schenckii and Sporothrix brasiliensis.</title>
        <authorList>
            <person name="Teixeira M.M."/>
            <person name="de Almeida L.G."/>
            <person name="Kubitschek-Barreira P."/>
            <person name="Alves F.L."/>
            <person name="Kioshima E.S."/>
            <person name="Abadio A.K."/>
            <person name="Fernandes L."/>
            <person name="Derengowski L.S."/>
            <person name="Ferreira K.S."/>
            <person name="Souza R.C."/>
            <person name="Ruiz J.C."/>
            <person name="de Andrade N.C."/>
            <person name="Paes H.C."/>
            <person name="Nicola A.M."/>
            <person name="Albuquerque P."/>
            <person name="Gerber A.L."/>
            <person name="Martins V.P."/>
            <person name="Peconick L.D."/>
            <person name="Neto A.V."/>
            <person name="Chaucanez C.B."/>
            <person name="Silva P.A."/>
            <person name="Cunha O.L."/>
            <person name="de Oliveira F.F."/>
            <person name="dos Santos T.C."/>
            <person name="Barros A.L."/>
            <person name="Soares M.A."/>
            <person name="de Oliveira L.M."/>
            <person name="Marini M.M."/>
            <person name="Villalobos-Duno H."/>
            <person name="Cunha M.M."/>
            <person name="de Hoog S."/>
            <person name="da Silveira J.F."/>
            <person name="Henrissat B."/>
            <person name="Nino-Vega G.A."/>
            <person name="Cisalpino P.S."/>
            <person name="Mora-Montes H.M."/>
            <person name="Almeida S.R."/>
            <person name="Stajich J.E."/>
            <person name="Lopes-Bezerra L.M."/>
            <person name="Vasconcelos A.T."/>
            <person name="Felipe M.S."/>
        </authorList>
    </citation>
    <scope>NUCLEOTIDE SEQUENCE [LARGE SCALE GENOMIC DNA]</scope>
    <source>
        <strain evidence="2 3">1099-18</strain>
    </source>
</reference>
<protein>
    <submittedName>
        <fullName evidence="2">Uncharacterized protein</fullName>
    </submittedName>
</protein>
<dbReference type="GeneID" id="27663511"/>
<evidence type="ECO:0000313" key="3">
    <source>
        <dbReference type="Proteomes" id="UP000033710"/>
    </source>
</evidence>
<evidence type="ECO:0000256" key="1">
    <source>
        <dbReference type="SAM" id="MobiDB-lite"/>
    </source>
</evidence>
<dbReference type="KEGG" id="ssck:SPSK_01304"/>
<comment type="caution">
    <text evidence="2">The sequence shown here is derived from an EMBL/GenBank/DDBJ whole genome shotgun (WGS) entry which is preliminary data.</text>
</comment>
<proteinExistence type="predicted"/>
<sequence length="121" mass="12914">MALALLGRLPAPRLFHRRGEMTRTGPIADHRRIIRRREGAGSLLSFLALAFLALHDPSVNSSAPAVPKYEVDSDTVSRAFLSCATPVRLAIPLPLPRARPCNMAPPSPGFGVPRPAGPSSS</sequence>
<dbReference type="RefSeq" id="XP_016584042.1">
    <property type="nucleotide sequence ID" value="XM_016728234.1"/>
</dbReference>
<organism evidence="2 3">
    <name type="scientific">Sporothrix schenckii 1099-18</name>
    <dbReference type="NCBI Taxonomy" id="1397361"/>
    <lineage>
        <taxon>Eukaryota</taxon>
        <taxon>Fungi</taxon>
        <taxon>Dikarya</taxon>
        <taxon>Ascomycota</taxon>
        <taxon>Pezizomycotina</taxon>
        <taxon>Sordariomycetes</taxon>
        <taxon>Sordariomycetidae</taxon>
        <taxon>Ophiostomatales</taxon>
        <taxon>Ophiostomataceae</taxon>
        <taxon>Sporothrix</taxon>
    </lineage>
</organism>
<feature type="region of interest" description="Disordered" evidence="1">
    <location>
        <begin position="102"/>
        <end position="121"/>
    </location>
</feature>
<dbReference type="Proteomes" id="UP000033710">
    <property type="component" value="Unassembled WGS sequence"/>
</dbReference>
<gene>
    <name evidence="2" type="ORF">SPSK_01304</name>
</gene>
<accession>A0A0F2LZN4</accession>
<dbReference type="EMBL" id="AXCR01000011">
    <property type="protein sequence ID" value="KJR81366.1"/>
    <property type="molecule type" value="Genomic_DNA"/>
</dbReference>
<evidence type="ECO:0000313" key="2">
    <source>
        <dbReference type="EMBL" id="KJR81366.1"/>
    </source>
</evidence>
<name>A0A0F2LZN4_SPOSC</name>
<reference evidence="2 3" key="2">
    <citation type="journal article" date="2015" name="Eukaryot. Cell">
        <title>Asexual propagation of a virulent clone complex in a human and feline outbreak of sporotrichosis.</title>
        <authorList>
            <person name="Teixeira Mde M."/>
            <person name="Rodrigues A.M."/>
            <person name="Tsui C.K."/>
            <person name="de Almeida L.G."/>
            <person name="Van Diepeningen A.D."/>
            <person name="van den Ende B.G."/>
            <person name="Fernandes G.F."/>
            <person name="Kano R."/>
            <person name="Hamelin R.C."/>
            <person name="Lopes-Bezerra L.M."/>
            <person name="Vasconcelos A.T."/>
            <person name="de Hoog S."/>
            <person name="de Camargo Z.P."/>
            <person name="Felipe M.S."/>
        </authorList>
    </citation>
    <scope>NUCLEOTIDE SEQUENCE [LARGE SCALE GENOMIC DNA]</scope>
    <source>
        <strain evidence="2 3">1099-18</strain>
    </source>
</reference>
<dbReference type="VEuPathDB" id="FungiDB:SPSK_01304"/>